<dbReference type="OrthoDB" id="6364168at2759"/>
<accession>A0A0P5EJF2</accession>
<organism evidence="1">
    <name type="scientific">Daphnia magna</name>
    <dbReference type="NCBI Taxonomy" id="35525"/>
    <lineage>
        <taxon>Eukaryota</taxon>
        <taxon>Metazoa</taxon>
        <taxon>Ecdysozoa</taxon>
        <taxon>Arthropoda</taxon>
        <taxon>Crustacea</taxon>
        <taxon>Branchiopoda</taxon>
        <taxon>Diplostraca</taxon>
        <taxon>Cladocera</taxon>
        <taxon>Anomopoda</taxon>
        <taxon>Daphniidae</taxon>
        <taxon>Daphnia</taxon>
    </lineage>
</organism>
<name>A0A0P5EJF2_9CRUS</name>
<reference evidence="1" key="1">
    <citation type="submission" date="2015-10" db="EMBL/GenBank/DDBJ databases">
        <title>EvidentialGene: Evidence-directed Construction of Complete mRNA Transcriptomes without Genomes.</title>
        <authorList>
            <person name="Gilbert D.G."/>
        </authorList>
    </citation>
    <scope>NUCLEOTIDE SEQUENCE</scope>
</reference>
<protein>
    <submittedName>
        <fullName evidence="1">Uncharacterized protein</fullName>
    </submittedName>
</protein>
<sequence length="191" mass="20419">MRFEIVCLLVLAVVYATSDVAPKSDKDRFLIATNSLSFTTFTVLKITTTTTSTFTSTTTCTTSSAALTTCTIGRRRRGLFYDEAASQGRNRRGLFYNDEEVNTKDGSAFLPTDKKSSNPVAEVANTRADESSLIPLEIEAGFNLPAVGPNRFLLSFGTSTVTSLVLTTSTISLTAFCSSTTGFALCGTPGK</sequence>
<dbReference type="AlphaFoldDB" id="A0A0P5EJF2"/>
<proteinExistence type="predicted"/>
<dbReference type="EMBL" id="GDIQ01069927">
    <property type="protein sequence ID" value="JAN24810.1"/>
    <property type="molecule type" value="Transcribed_RNA"/>
</dbReference>
<evidence type="ECO:0000313" key="1">
    <source>
        <dbReference type="EMBL" id="JAN24810.1"/>
    </source>
</evidence>